<dbReference type="InterPro" id="IPR029044">
    <property type="entry name" value="Nucleotide-diphossugar_trans"/>
</dbReference>
<keyword evidence="3" id="KW-1185">Reference proteome</keyword>
<comment type="caution">
    <text evidence="2">The sequence shown here is derived from an EMBL/GenBank/DDBJ whole genome shotgun (WGS) entry which is preliminary data.</text>
</comment>
<dbReference type="Pfam" id="PF00535">
    <property type="entry name" value="Glycos_transf_2"/>
    <property type="match status" value="1"/>
</dbReference>
<evidence type="ECO:0000313" key="2">
    <source>
        <dbReference type="EMBL" id="ETW92691.1"/>
    </source>
</evidence>
<dbReference type="SUPFAM" id="SSF53448">
    <property type="entry name" value="Nucleotide-diphospho-sugar transferases"/>
    <property type="match status" value="1"/>
</dbReference>
<accession>W4L5T4</accession>
<dbReference type="HOGENOM" id="CLU_025996_25_0_7"/>
<evidence type="ECO:0000259" key="1">
    <source>
        <dbReference type="Pfam" id="PF00535"/>
    </source>
</evidence>
<organism evidence="2 3">
    <name type="scientific">Entotheonella factor</name>
    <dbReference type="NCBI Taxonomy" id="1429438"/>
    <lineage>
        <taxon>Bacteria</taxon>
        <taxon>Pseudomonadati</taxon>
        <taxon>Nitrospinota/Tectimicrobiota group</taxon>
        <taxon>Candidatus Tectimicrobiota</taxon>
        <taxon>Candidatus Entotheonellia</taxon>
        <taxon>Candidatus Entotheonellales</taxon>
        <taxon>Candidatus Entotheonellaceae</taxon>
        <taxon>Candidatus Entotheonella</taxon>
    </lineage>
</organism>
<sequence length="330" mass="38252">MQTAPVVSVVTPVYNGEPYLAECIESILAQTYPHWEYVIVNNCSTDRTLDIAQQYAQRDARIRIHDNATFLDRLANSNHALRHISANSKYCKIVHADDWLFPECIERMIELAEAHDSVGIVGAYRLLGRRVDLDGLPYTCSIVPGQTLGQSALHHIGRLGGLWIFGSPTSLLLRSDLIRSRNPFYNESNFHADAEVCLDLLQFCDFGFVHQVLTYTRYHPEAATAFADAVQTYIPGELQILLTYGPRYLEPEDFDRCVDNKLEQYYVFLARSVFRGQDKRFWNYHRDELHRLGRPLAWPRLVWNVILELADHIFNPKWAVDKLRRKWRSR</sequence>
<dbReference type="EMBL" id="AZHW01001399">
    <property type="protein sequence ID" value="ETW92691.1"/>
    <property type="molecule type" value="Genomic_DNA"/>
</dbReference>
<feature type="domain" description="Glycosyltransferase 2-like" evidence="1">
    <location>
        <begin position="8"/>
        <end position="125"/>
    </location>
</feature>
<reference evidence="2 3" key="1">
    <citation type="journal article" date="2014" name="Nature">
        <title>An environmental bacterial taxon with a large and distinct metabolic repertoire.</title>
        <authorList>
            <person name="Wilson M.C."/>
            <person name="Mori T."/>
            <person name="Ruckert C."/>
            <person name="Uria A.R."/>
            <person name="Helf M.J."/>
            <person name="Takada K."/>
            <person name="Gernert C."/>
            <person name="Steffens U.A."/>
            <person name="Heycke N."/>
            <person name="Schmitt S."/>
            <person name="Rinke C."/>
            <person name="Helfrich E.J."/>
            <person name="Brachmann A.O."/>
            <person name="Gurgui C."/>
            <person name="Wakimoto T."/>
            <person name="Kracht M."/>
            <person name="Crusemann M."/>
            <person name="Hentschel U."/>
            <person name="Abe I."/>
            <person name="Matsunaga S."/>
            <person name="Kalinowski J."/>
            <person name="Takeyama H."/>
            <person name="Piel J."/>
        </authorList>
    </citation>
    <scope>NUCLEOTIDE SEQUENCE [LARGE SCALE GENOMIC DNA]</scope>
    <source>
        <strain evidence="3">TSY1</strain>
    </source>
</reference>
<name>W4L5T4_ENTF1</name>
<gene>
    <name evidence="2" type="ORF">ETSY1_42545</name>
</gene>
<dbReference type="AlphaFoldDB" id="W4L5T4"/>
<dbReference type="Gene3D" id="3.90.550.10">
    <property type="entry name" value="Spore Coat Polysaccharide Biosynthesis Protein SpsA, Chain A"/>
    <property type="match status" value="1"/>
</dbReference>
<evidence type="ECO:0000313" key="3">
    <source>
        <dbReference type="Proteomes" id="UP000019141"/>
    </source>
</evidence>
<dbReference type="PANTHER" id="PTHR22916:SF3">
    <property type="entry name" value="UDP-GLCNAC:BETAGAL BETA-1,3-N-ACETYLGLUCOSAMINYLTRANSFERASE-LIKE PROTEIN 1"/>
    <property type="match status" value="1"/>
</dbReference>
<dbReference type="InterPro" id="IPR001173">
    <property type="entry name" value="Glyco_trans_2-like"/>
</dbReference>
<dbReference type="GO" id="GO:0016758">
    <property type="term" value="F:hexosyltransferase activity"/>
    <property type="evidence" value="ECO:0007669"/>
    <property type="project" value="UniProtKB-ARBA"/>
</dbReference>
<protein>
    <recommendedName>
        <fullName evidence="1">Glycosyltransferase 2-like domain-containing protein</fullName>
    </recommendedName>
</protein>
<dbReference type="Proteomes" id="UP000019141">
    <property type="component" value="Unassembled WGS sequence"/>
</dbReference>
<proteinExistence type="predicted"/>
<dbReference type="CDD" id="cd00761">
    <property type="entry name" value="Glyco_tranf_GTA_type"/>
    <property type="match status" value="1"/>
</dbReference>
<dbReference type="PANTHER" id="PTHR22916">
    <property type="entry name" value="GLYCOSYLTRANSFERASE"/>
    <property type="match status" value="1"/>
</dbReference>